<sequence length="223" mass="23777">MARRTDSPVPPSDAAPDLPARLEPATELVRHGDLLGARVDGLSGAVDAAHSRLTESVVAALSADRLDLTGAVLTDVRLVEPRATEIVARDGQWRSVEIVGGRIGTLDLLRADLDGVLLRDVRIDYLSLPSARIADLRCTGCVIGTMDLPDAEVRRAAFRDTRVDEVDTRGLRATDLDLRGLEALSYTEPAALRGATMSEAQLLTHAASFARALGIRVLDGNPA</sequence>
<protein>
    <recommendedName>
        <fullName evidence="2">Pentapeptide repeat-containing protein</fullName>
    </recommendedName>
</protein>
<organism evidence="1">
    <name type="scientific">uncultured Microbacterium sp</name>
    <dbReference type="NCBI Taxonomy" id="191216"/>
    <lineage>
        <taxon>Bacteria</taxon>
        <taxon>Bacillati</taxon>
        <taxon>Actinomycetota</taxon>
        <taxon>Actinomycetes</taxon>
        <taxon>Micrococcales</taxon>
        <taxon>Microbacteriaceae</taxon>
        <taxon>Microbacterium</taxon>
        <taxon>environmental samples</taxon>
    </lineage>
</organism>
<dbReference type="RefSeq" id="WP_295573574.1">
    <property type="nucleotide sequence ID" value="NZ_FLQR01000001.1"/>
</dbReference>
<dbReference type="EMBL" id="FLQR01000001">
    <property type="protein sequence ID" value="SBS70833.1"/>
    <property type="molecule type" value="Genomic_DNA"/>
</dbReference>
<name>A0A1Y5NWT4_9MICO</name>
<accession>A0A1Y5NWT4</accession>
<gene>
    <name evidence="1" type="ORF">MIPYR_10674</name>
</gene>
<dbReference type="Gene3D" id="2.160.20.80">
    <property type="entry name" value="E3 ubiquitin-protein ligase SopA"/>
    <property type="match status" value="1"/>
</dbReference>
<dbReference type="AlphaFoldDB" id="A0A1Y5NWT4"/>
<dbReference type="SUPFAM" id="SSF141571">
    <property type="entry name" value="Pentapeptide repeat-like"/>
    <property type="match status" value="1"/>
</dbReference>
<evidence type="ECO:0008006" key="2">
    <source>
        <dbReference type="Google" id="ProtNLM"/>
    </source>
</evidence>
<proteinExistence type="predicted"/>
<reference evidence="1" key="1">
    <citation type="submission" date="2016-03" db="EMBL/GenBank/DDBJ databases">
        <authorList>
            <person name="Ploux O."/>
        </authorList>
    </citation>
    <scope>NUCLEOTIDE SEQUENCE</scope>
    <source>
        <strain evidence="1">UC1</strain>
    </source>
</reference>
<evidence type="ECO:0000313" key="1">
    <source>
        <dbReference type="EMBL" id="SBS70833.1"/>
    </source>
</evidence>